<dbReference type="PANTHER" id="PTHR23292">
    <property type="entry name" value="LIPOPOLYSACCHARIDE-INDUCED TUMOR NECROSIS FACTOR-ALPHA FACTOR"/>
    <property type="match status" value="1"/>
</dbReference>
<feature type="region of interest" description="Disordered" evidence="6">
    <location>
        <begin position="166"/>
        <end position="185"/>
    </location>
</feature>
<feature type="region of interest" description="Disordered" evidence="6">
    <location>
        <begin position="1"/>
        <end position="68"/>
    </location>
</feature>
<comment type="subcellular location">
    <subcellularLocation>
        <location evidence="1">Membrane</location>
        <topology evidence="1">Peripheral membrane protein</topology>
    </subcellularLocation>
</comment>
<evidence type="ECO:0000313" key="9">
    <source>
        <dbReference type="EMBL" id="PLB34730.1"/>
    </source>
</evidence>
<dbReference type="GO" id="GO:0008270">
    <property type="term" value="F:zinc ion binding"/>
    <property type="evidence" value="ECO:0007669"/>
    <property type="project" value="TreeGrafter"/>
</dbReference>
<organism evidence="9 10">
    <name type="scientific">Aspergillus candidus</name>
    <dbReference type="NCBI Taxonomy" id="41067"/>
    <lineage>
        <taxon>Eukaryota</taxon>
        <taxon>Fungi</taxon>
        <taxon>Dikarya</taxon>
        <taxon>Ascomycota</taxon>
        <taxon>Pezizomycotina</taxon>
        <taxon>Eurotiomycetes</taxon>
        <taxon>Eurotiomycetidae</taxon>
        <taxon>Eurotiales</taxon>
        <taxon>Aspergillaceae</taxon>
        <taxon>Aspergillus</taxon>
        <taxon>Aspergillus subgen. Circumdati</taxon>
    </lineage>
</organism>
<dbReference type="PROSITE" id="PS51837">
    <property type="entry name" value="LITAF"/>
    <property type="match status" value="1"/>
</dbReference>
<evidence type="ECO:0000256" key="5">
    <source>
        <dbReference type="ARBA" id="ARBA00023136"/>
    </source>
</evidence>
<dbReference type="GeneID" id="36524063"/>
<feature type="transmembrane region" description="Helical" evidence="7">
    <location>
        <begin position="117"/>
        <end position="138"/>
    </location>
</feature>
<name>A0A2I2F273_ASPCN</name>
<feature type="compositionally biased region" description="Polar residues" evidence="6">
    <location>
        <begin position="42"/>
        <end position="52"/>
    </location>
</feature>
<dbReference type="PANTHER" id="PTHR23292:SF6">
    <property type="entry name" value="FI16602P1-RELATED"/>
    <property type="match status" value="1"/>
</dbReference>
<keyword evidence="10" id="KW-1185">Reference proteome</keyword>
<reference evidence="9 10" key="1">
    <citation type="submission" date="2017-12" db="EMBL/GenBank/DDBJ databases">
        <authorList>
            <consortium name="DOE Joint Genome Institute"/>
            <person name="Haridas S."/>
            <person name="Kjaerbolling I."/>
            <person name="Vesth T.C."/>
            <person name="Frisvad J.C."/>
            <person name="Nybo J.L."/>
            <person name="Theobald S."/>
            <person name="Kuo A."/>
            <person name="Bowyer P."/>
            <person name="Matsuda Y."/>
            <person name="Mondo S."/>
            <person name="Lyhne E.K."/>
            <person name="Kogle M.E."/>
            <person name="Clum A."/>
            <person name="Lipzen A."/>
            <person name="Salamov A."/>
            <person name="Ngan C.Y."/>
            <person name="Daum C."/>
            <person name="Chiniquy J."/>
            <person name="Barry K."/>
            <person name="LaButti K."/>
            <person name="Simmons B.A."/>
            <person name="Magnuson J.K."/>
            <person name="Mortensen U.H."/>
            <person name="Larsen T.O."/>
            <person name="Grigoriev I.V."/>
            <person name="Baker S.E."/>
            <person name="Andersen M.R."/>
            <person name="Nordberg H.P."/>
            <person name="Cantor M.N."/>
            <person name="Hua S.X."/>
        </authorList>
    </citation>
    <scope>NUCLEOTIDE SEQUENCE [LARGE SCALE GENOMIC DNA]</scope>
    <source>
        <strain evidence="9 10">CBS 102.13</strain>
    </source>
</reference>
<dbReference type="Pfam" id="PF10601">
    <property type="entry name" value="zf-LITAF-like"/>
    <property type="match status" value="1"/>
</dbReference>
<dbReference type="AlphaFoldDB" id="A0A2I2F273"/>
<dbReference type="Proteomes" id="UP000234585">
    <property type="component" value="Unassembled WGS sequence"/>
</dbReference>
<gene>
    <name evidence="9" type="ORF">BDW47DRAFT_128754</name>
</gene>
<evidence type="ECO:0000256" key="1">
    <source>
        <dbReference type="ARBA" id="ARBA00004170"/>
    </source>
</evidence>
<feature type="domain" description="LITAF" evidence="8">
    <location>
        <begin position="77"/>
        <end position="160"/>
    </location>
</feature>
<dbReference type="EMBL" id="KZ559173">
    <property type="protein sequence ID" value="PLB34730.1"/>
    <property type="molecule type" value="Genomic_DNA"/>
</dbReference>
<keyword evidence="7" id="KW-1133">Transmembrane helix</keyword>
<dbReference type="InterPro" id="IPR037519">
    <property type="entry name" value="LITAF_fam"/>
</dbReference>
<feature type="compositionally biased region" description="Polar residues" evidence="6">
    <location>
        <begin position="1"/>
        <end position="12"/>
    </location>
</feature>
<evidence type="ECO:0000256" key="4">
    <source>
        <dbReference type="ARBA" id="ARBA00022833"/>
    </source>
</evidence>
<dbReference type="STRING" id="41067.A0A2I2F273"/>
<keyword evidence="5 7" id="KW-0472">Membrane</keyword>
<evidence type="ECO:0000256" key="3">
    <source>
        <dbReference type="ARBA" id="ARBA00022723"/>
    </source>
</evidence>
<proteinExistence type="inferred from homology"/>
<dbReference type="InterPro" id="IPR006629">
    <property type="entry name" value="LITAF"/>
</dbReference>
<dbReference type="OrthoDB" id="4493707at2759"/>
<evidence type="ECO:0000256" key="7">
    <source>
        <dbReference type="SAM" id="Phobius"/>
    </source>
</evidence>
<dbReference type="SMART" id="SM00714">
    <property type="entry name" value="LITAF"/>
    <property type="match status" value="1"/>
</dbReference>
<protein>
    <recommendedName>
        <fullName evidence="8">LITAF domain-containing protein</fullName>
    </recommendedName>
</protein>
<evidence type="ECO:0000259" key="8">
    <source>
        <dbReference type="PROSITE" id="PS51837"/>
    </source>
</evidence>
<evidence type="ECO:0000256" key="6">
    <source>
        <dbReference type="SAM" id="MobiDB-lite"/>
    </source>
</evidence>
<dbReference type="GO" id="GO:0016020">
    <property type="term" value="C:membrane"/>
    <property type="evidence" value="ECO:0007669"/>
    <property type="project" value="UniProtKB-SubCell"/>
</dbReference>
<sequence>MEPSTQPQQNPQPYSPGNDRVAPVELLPNSASPTAPSPPANESQPSERSPQNDNEHLPPSYQKVVGSPVAPPVAQTVGGVTVTPRESLRESPALVECQWCHHAGVTRVVQESSGQTGVAAFLCCIFCGFIGAVIPYIAKWSYNTHHHCPNCQKVIAILPHDGALEVQRPTPQPQANRAGPNAKLA</sequence>
<evidence type="ECO:0000313" key="10">
    <source>
        <dbReference type="Proteomes" id="UP000234585"/>
    </source>
</evidence>
<dbReference type="RefSeq" id="XP_024668742.1">
    <property type="nucleotide sequence ID" value="XM_024816903.1"/>
</dbReference>
<accession>A0A2I2F273</accession>
<keyword evidence="3" id="KW-0479">Metal-binding</keyword>
<keyword evidence="7" id="KW-0812">Transmembrane</keyword>
<evidence type="ECO:0000256" key="2">
    <source>
        <dbReference type="ARBA" id="ARBA00005975"/>
    </source>
</evidence>
<comment type="similarity">
    <text evidence="2">Belongs to the CDIP1/LITAF family.</text>
</comment>
<keyword evidence="4" id="KW-0862">Zinc</keyword>